<dbReference type="GO" id="GO:0032549">
    <property type="term" value="F:ribonucleoside binding"/>
    <property type="evidence" value="ECO:0007669"/>
    <property type="project" value="InterPro"/>
</dbReference>
<comment type="subunit">
    <text evidence="12">In plastids the minimal PEP RNA polymerase catalytic core is composed of four subunits: alpha, beta, beta', and beta''. When a (nuclear-encoded) sigma factor is associated with the core the holoenzyme is formed, which can initiate transcription.</text>
</comment>
<keyword evidence="7" id="KW-0934">Plastid</keyword>
<feature type="transmembrane region" description="Helical" evidence="15">
    <location>
        <begin position="21"/>
        <end position="41"/>
    </location>
</feature>
<evidence type="ECO:0000256" key="3">
    <source>
        <dbReference type="ARBA" id="ARBA00006835"/>
    </source>
</evidence>
<keyword evidence="15" id="KW-1133">Transmembrane helix</keyword>
<feature type="domain" description="DNA-directed RNA polymerase subunit 2 hybrid-binding" evidence="16">
    <location>
        <begin position="594"/>
        <end position="993"/>
    </location>
</feature>
<reference evidence="19 20" key="1">
    <citation type="submission" date="2011-08" db="EMBL/GenBank/DDBJ databases">
        <title>The Genome Sequence of Plasmodium vivax Brazil I.</title>
        <authorList>
            <consortium name="The Broad Institute Genome Sequencing Platform"/>
            <consortium name="The Broad Institute Genome Sequencing Center for Infectious Disease"/>
            <person name="Neafsey D."/>
            <person name="Carlton J."/>
            <person name="Barnwell J."/>
            <person name="Collins W."/>
            <person name="Escalante A."/>
            <person name="Mullikin J."/>
            <person name="Saul A."/>
            <person name="Guigo R."/>
            <person name="Camara F."/>
            <person name="Young S.K."/>
            <person name="Zeng Q."/>
            <person name="Gargeya S."/>
            <person name="Fitzgerald M."/>
            <person name="Haas B."/>
            <person name="Abouelleil A."/>
            <person name="Alvarado L."/>
            <person name="Arachchi H.M."/>
            <person name="Berlin A."/>
            <person name="Brown A."/>
            <person name="Chapman S.B."/>
            <person name="Chen Z."/>
            <person name="Dunbar C."/>
            <person name="Freedman E."/>
            <person name="Gearin G."/>
            <person name="Gellesch M."/>
            <person name="Goldberg J."/>
            <person name="Griggs A."/>
            <person name="Gujja S."/>
            <person name="Heiman D."/>
            <person name="Howarth C."/>
            <person name="Larson L."/>
            <person name="Lui A."/>
            <person name="MacDonald P.J.P."/>
            <person name="Montmayeur A."/>
            <person name="Murphy C."/>
            <person name="Neiman D."/>
            <person name="Pearson M."/>
            <person name="Priest M."/>
            <person name="Roberts A."/>
            <person name="Saif S."/>
            <person name="Shea T."/>
            <person name="Shenoy N."/>
            <person name="Sisk P."/>
            <person name="Stolte C."/>
            <person name="Sykes S."/>
            <person name="Wortman J."/>
            <person name="Nusbaum C."/>
            <person name="Birren B."/>
        </authorList>
    </citation>
    <scope>NUCLEOTIDE SEQUENCE [LARGE SCALE GENOMIC DNA]</scope>
    <source>
        <strain evidence="19 20">Brazil I</strain>
    </source>
</reference>
<dbReference type="InterPro" id="IPR007641">
    <property type="entry name" value="RNA_pol_Rpb2_7"/>
</dbReference>
<dbReference type="EC" id="2.7.7.6" evidence="4 14"/>
<dbReference type="InterPro" id="IPR037033">
    <property type="entry name" value="DNA-dir_RNAP_su2_hyb_sf"/>
</dbReference>
<feature type="domain" description="RNA polymerase Rpb2" evidence="18">
    <location>
        <begin position="391"/>
        <end position="457"/>
    </location>
</feature>
<evidence type="ECO:0000256" key="8">
    <source>
        <dbReference type="ARBA" id="ARBA00022679"/>
    </source>
</evidence>
<dbReference type="Pfam" id="PF04560">
    <property type="entry name" value="RNA_pol_Rpb2_7"/>
    <property type="match status" value="1"/>
</dbReference>
<dbReference type="OrthoDB" id="35661at2759"/>
<keyword evidence="15" id="KW-0472">Membrane</keyword>
<accession>A0A0J9VB54</accession>
<feature type="transmembrane region" description="Helical" evidence="15">
    <location>
        <begin position="75"/>
        <end position="98"/>
    </location>
</feature>
<dbReference type="AlphaFoldDB" id="A0A0J9VB54"/>
<name>A0A0J9VB54_PLAV1</name>
<sequence length="1088" mass="131017">MKLNIIKRYYYKKNKKLFKIINSNFILNNYIIIKLNMYEYIDNNLQIFNFKGIIINKNNKNNYIMILKYNNYDILYLYFYLNSLNLINVFKIEILYNLKYYILVINNLHVKKNNNFNIIYFKLIVLLTNIDINSIDVIQNINSLFKIILNLNLSFIHINKKIKINILIFILPLIYNNIIILNGLYKTCIQLLRKNNKIFIIKFKKNNKHIIYLYLYINLNIKLILEFNNINIYCYYNAYKFNFILILLYFNYLNILIKNYSIIFKKIIIYNYIKFINNKNYNIYNLILLKLFIIKIYNNNIYNNNLFINILKILFSIKNNFLYYYNYYINNIYNKKFYSIIDHLLNKSKEHIKDFKYKILNIKNFNISLLLNYKKYINIILENININPLIQYSDQINNLSEINQKFKINMITTGLNSKFILNNDLRELPRNILGYISLINTNEGLTCGLVNYLTINVHLNLKYKLIVYYRYLFYYKYNFKLILNIFNKNFYNIYFNKIYLKKNINFNKTNILIINRNTFKINNILKNTIYIPFNYLLSFIENLIPFIHYNDSIRNLMSIKMHVQIVPILYPTLSNIITNYNFILNKYLNYLVISYQEGIVIYVSYIKIIIRDIFNRQIIYYLNNYKKFNQNILLIYKPIVWVGEKINIGKILAINSNLLYCEYSLGNNLLVGYGSYLGYEYEDAVIINKKLLYNNLYTSLHLNIYEVSFNILNNIPEICSINLSKIYYKNKKNLDKYGIIKEGSFILANNILISKLILMPFIFDNKNLINIINYLFGNKLRVFKNKPIVSTLYDIGRVIKIEFLFNNLYNKKKENNIYLKIRIYIGIQKYLQLGDKICNRHGHKGVISYINEINDMPYLNNKTQPDIFISSISIPSRINIGQILEGIYGLNSLYTNNRYIISNNLNKNYYNNYINIFNYYKYNYNNNYNINKMSYNYNKYFLKNPFTGHLIHNSFCLNNIYYYKLIHMIRDKLRYRFIGLYSELTQQPIKGNTKQGGQRFGEMEVWALEAFGASFLFKEFFTYKSDDIKSRKLLKNYLFNNNKMKTTCISETFKLILKELQSLSINIETFCIFNNNNFINNLPINIIY</sequence>
<evidence type="ECO:0000313" key="19">
    <source>
        <dbReference type="EMBL" id="KMZ83323.1"/>
    </source>
</evidence>
<evidence type="ECO:0000256" key="2">
    <source>
        <dbReference type="ARBA" id="ARBA00004467"/>
    </source>
</evidence>
<keyword evidence="15" id="KW-0812">Transmembrane</keyword>
<dbReference type="Gene3D" id="2.40.50.150">
    <property type="match status" value="1"/>
</dbReference>
<dbReference type="InterPro" id="IPR015712">
    <property type="entry name" value="DNA-dir_RNA_pol_su2"/>
</dbReference>
<evidence type="ECO:0000256" key="1">
    <source>
        <dbReference type="ARBA" id="ARBA00004026"/>
    </source>
</evidence>
<comment type="catalytic activity">
    <reaction evidence="14">
        <text>RNA(n) + a ribonucleoside 5'-triphosphate = RNA(n+1) + diphosphate</text>
        <dbReference type="Rhea" id="RHEA:21248"/>
        <dbReference type="Rhea" id="RHEA-COMP:14527"/>
        <dbReference type="Rhea" id="RHEA-COMP:17342"/>
        <dbReference type="ChEBI" id="CHEBI:33019"/>
        <dbReference type="ChEBI" id="CHEBI:61557"/>
        <dbReference type="ChEBI" id="CHEBI:140395"/>
        <dbReference type="EC" id="2.7.7.6"/>
    </reaction>
</comment>
<comment type="similarity">
    <text evidence="3 13">Belongs to the RNA polymerase beta chain family.</text>
</comment>
<proteinExistence type="inferred from homology"/>
<dbReference type="Gene3D" id="3.90.1100.10">
    <property type="match status" value="1"/>
</dbReference>
<dbReference type="GO" id="GO:0020011">
    <property type="term" value="C:apicoplast"/>
    <property type="evidence" value="ECO:0007669"/>
    <property type="project" value="UniProtKB-SubCell"/>
</dbReference>
<evidence type="ECO:0000256" key="14">
    <source>
        <dbReference type="RuleBase" id="RU363031"/>
    </source>
</evidence>
<keyword evidence="11 14" id="KW-0804">Transcription</keyword>
<feature type="transmembrane region" description="Helical" evidence="15">
    <location>
        <begin position="239"/>
        <end position="260"/>
    </location>
</feature>
<evidence type="ECO:0000256" key="6">
    <source>
        <dbReference type="ARBA" id="ARBA00022478"/>
    </source>
</evidence>
<dbReference type="GO" id="GO:0003677">
    <property type="term" value="F:DNA binding"/>
    <property type="evidence" value="ECO:0007669"/>
    <property type="project" value="InterPro"/>
</dbReference>
<comment type="function">
    <text evidence="1 14">DNA-dependent RNA polymerase catalyzes the transcription of DNA into RNA using the four ribonucleoside triphosphates as substrates.</text>
</comment>
<dbReference type="GO" id="GO:0003899">
    <property type="term" value="F:DNA-directed RNA polymerase activity"/>
    <property type="evidence" value="ECO:0007669"/>
    <property type="project" value="UniProtKB-EC"/>
</dbReference>
<feature type="domain" description="RNA polymerase Rpb2" evidence="17">
    <location>
        <begin position="996"/>
        <end position="1070"/>
    </location>
</feature>
<evidence type="ECO:0000313" key="20">
    <source>
        <dbReference type="Proteomes" id="UP000053327"/>
    </source>
</evidence>
<feature type="transmembrane region" description="Helical" evidence="15">
    <location>
        <begin position="119"/>
        <end position="142"/>
    </location>
</feature>
<keyword evidence="10" id="KW-0933">Apicoplast</keyword>
<dbReference type="InterPro" id="IPR007645">
    <property type="entry name" value="RNA_pol_Rpb2_3"/>
</dbReference>
<dbReference type="Pfam" id="PF00562">
    <property type="entry name" value="RNA_pol_Rpb2_6"/>
    <property type="match status" value="1"/>
</dbReference>
<dbReference type="EMBL" id="KQ234930">
    <property type="protein sequence ID" value="KMZ83323.1"/>
    <property type="molecule type" value="Genomic_DNA"/>
</dbReference>
<dbReference type="Gene3D" id="2.40.270.10">
    <property type="entry name" value="DNA-directed RNA polymerase, subunit 2, domain 6"/>
    <property type="match status" value="1"/>
</dbReference>
<evidence type="ECO:0000256" key="12">
    <source>
        <dbReference type="ARBA" id="ARBA00026088"/>
    </source>
</evidence>
<feature type="transmembrane region" description="Helical" evidence="15">
    <location>
        <begin position="162"/>
        <end position="185"/>
    </location>
</feature>
<dbReference type="Gene3D" id="2.40.50.100">
    <property type="match status" value="1"/>
</dbReference>
<evidence type="ECO:0000256" key="4">
    <source>
        <dbReference type="ARBA" id="ARBA00012418"/>
    </source>
</evidence>
<evidence type="ECO:0000256" key="5">
    <source>
        <dbReference type="ARBA" id="ARBA00021955"/>
    </source>
</evidence>
<dbReference type="InterPro" id="IPR014724">
    <property type="entry name" value="RNA_pol_RPB2_OB-fold"/>
</dbReference>
<dbReference type="PROSITE" id="PS01166">
    <property type="entry name" value="RNA_POL_BETA"/>
    <property type="match status" value="1"/>
</dbReference>
<dbReference type="PANTHER" id="PTHR20856">
    <property type="entry name" value="DNA-DIRECTED RNA POLYMERASE I SUBUNIT 2"/>
    <property type="match status" value="1"/>
</dbReference>
<keyword evidence="9 14" id="KW-0548">Nucleotidyltransferase</keyword>
<evidence type="ECO:0000256" key="11">
    <source>
        <dbReference type="ARBA" id="ARBA00023163"/>
    </source>
</evidence>
<evidence type="ECO:0000256" key="7">
    <source>
        <dbReference type="ARBA" id="ARBA00022640"/>
    </source>
</evidence>
<dbReference type="SUPFAM" id="SSF64484">
    <property type="entry name" value="beta and beta-prime subunits of DNA dependent RNA-polymerase"/>
    <property type="match status" value="1"/>
</dbReference>
<dbReference type="GO" id="GO:0006351">
    <property type="term" value="P:DNA-templated transcription"/>
    <property type="evidence" value="ECO:0007669"/>
    <property type="project" value="InterPro"/>
</dbReference>
<dbReference type="Pfam" id="PF04565">
    <property type="entry name" value="RNA_pol_Rpb2_3"/>
    <property type="match status" value="1"/>
</dbReference>
<dbReference type="InterPro" id="IPR007120">
    <property type="entry name" value="DNA-dir_RNAP_su2_dom"/>
</dbReference>
<evidence type="ECO:0000256" key="15">
    <source>
        <dbReference type="SAM" id="Phobius"/>
    </source>
</evidence>
<dbReference type="Gene3D" id="3.90.1800.10">
    <property type="entry name" value="RNA polymerase alpha subunit dimerisation domain"/>
    <property type="match status" value="1"/>
</dbReference>
<evidence type="ECO:0000256" key="9">
    <source>
        <dbReference type="ARBA" id="ARBA00022695"/>
    </source>
</evidence>
<evidence type="ECO:0000259" key="18">
    <source>
        <dbReference type="Pfam" id="PF04565"/>
    </source>
</evidence>
<evidence type="ECO:0000256" key="13">
    <source>
        <dbReference type="RuleBase" id="RU000434"/>
    </source>
</evidence>
<protein>
    <recommendedName>
        <fullName evidence="5 14">DNA-directed RNA polymerase subunit beta</fullName>
        <ecNumber evidence="4 14">2.7.7.6</ecNumber>
    </recommendedName>
</protein>
<feature type="transmembrane region" description="Helical" evidence="15">
    <location>
        <begin position="210"/>
        <end position="227"/>
    </location>
</feature>
<dbReference type="GO" id="GO:0000428">
    <property type="term" value="C:DNA-directed RNA polymerase complex"/>
    <property type="evidence" value="ECO:0007669"/>
    <property type="project" value="UniProtKB-KW"/>
</dbReference>
<evidence type="ECO:0000259" key="17">
    <source>
        <dbReference type="Pfam" id="PF04560"/>
    </source>
</evidence>
<comment type="subcellular location">
    <subcellularLocation>
        <location evidence="2">Plastid</location>
        <location evidence="2">Apicoplast</location>
    </subcellularLocation>
</comment>
<feature type="transmembrane region" description="Helical" evidence="15">
    <location>
        <begin position="281"/>
        <end position="298"/>
    </location>
</feature>
<gene>
    <name evidence="19" type="ORF">PVBG_06257</name>
</gene>
<dbReference type="InterPro" id="IPR007121">
    <property type="entry name" value="RNA_pol_bsu_CS"/>
</dbReference>
<dbReference type="Proteomes" id="UP000053327">
    <property type="component" value="Unassembled WGS sequence"/>
</dbReference>
<evidence type="ECO:0000259" key="16">
    <source>
        <dbReference type="Pfam" id="PF00562"/>
    </source>
</evidence>
<evidence type="ECO:0000256" key="10">
    <source>
        <dbReference type="ARBA" id="ARBA00022887"/>
    </source>
</evidence>
<keyword evidence="6 14" id="KW-0240">DNA-directed RNA polymerase</keyword>
<organism evidence="19 20">
    <name type="scientific">Plasmodium vivax (strain Brazil I)</name>
    <dbReference type="NCBI Taxonomy" id="1033975"/>
    <lineage>
        <taxon>Eukaryota</taxon>
        <taxon>Sar</taxon>
        <taxon>Alveolata</taxon>
        <taxon>Apicomplexa</taxon>
        <taxon>Aconoidasida</taxon>
        <taxon>Haemosporida</taxon>
        <taxon>Plasmodiidae</taxon>
        <taxon>Plasmodium</taxon>
        <taxon>Plasmodium (Plasmodium)</taxon>
    </lineage>
</organism>
<keyword evidence="8 14" id="KW-0808">Transferase</keyword>